<name>A0A564ZLQ9_9BACT</name>
<protein>
    <submittedName>
        <fullName evidence="1">Uncharacterized protein</fullName>
    </submittedName>
</protein>
<evidence type="ECO:0000313" key="1">
    <source>
        <dbReference type="EMBL" id="VUZ85498.1"/>
    </source>
</evidence>
<keyword evidence="2" id="KW-1185">Reference proteome</keyword>
<sequence>MKAKVTDKGVVIPKEFLEGVEEVEIRKEDHCIVVVPTIEGGDLILDLGKHPVACGAPDASEQHDRYLYGSAS</sequence>
<reference evidence="1 2" key="1">
    <citation type="submission" date="2019-07" db="EMBL/GenBank/DDBJ databases">
        <authorList>
            <person name="Cremers G."/>
        </authorList>
    </citation>
    <scope>NUCLEOTIDE SEQUENCE [LARGE SCALE GENOMIC DNA]</scope>
</reference>
<accession>A0A564ZLQ9</accession>
<organism evidence="1 2">
    <name type="scientific">Candidatus Methylomirabilis lanthanidiphila</name>
    <dbReference type="NCBI Taxonomy" id="2211376"/>
    <lineage>
        <taxon>Bacteria</taxon>
        <taxon>Candidatus Methylomirabilota</taxon>
        <taxon>Candidatus Methylomirabilia</taxon>
        <taxon>Candidatus Methylomirabilales</taxon>
        <taxon>Candidatus Methylomirabilaceae</taxon>
        <taxon>Candidatus Methylomirabilis</taxon>
    </lineage>
</organism>
<dbReference type="Proteomes" id="UP000334340">
    <property type="component" value="Unassembled WGS sequence"/>
</dbReference>
<proteinExistence type="predicted"/>
<dbReference type="EMBL" id="CABIKM010000026">
    <property type="protein sequence ID" value="VUZ85498.1"/>
    <property type="molecule type" value="Genomic_DNA"/>
</dbReference>
<gene>
    <name evidence="1" type="ORF">MELA_01883</name>
</gene>
<dbReference type="AlphaFoldDB" id="A0A564ZLQ9"/>
<evidence type="ECO:0000313" key="2">
    <source>
        <dbReference type="Proteomes" id="UP000334340"/>
    </source>
</evidence>